<dbReference type="AlphaFoldDB" id="A0AAW5UGV3"/>
<dbReference type="RefSeq" id="WP_264949514.1">
    <property type="nucleotide sequence ID" value="NZ_DAWEAY010000018.1"/>
</dbReference>
<reference evidence="2" key="1">
    <citation type="submission" date="2022-11" db="EMBL/GenBank/DDBJ databases">
        <title>Genomic repertoires linked with pathogenic potency of arthritogenic Prevotella copri isolated from the gut of rheumatoid arthritis patients.</title>
        <authorList>
            <person name="Nii T."/>
            <person name="Maeda Y."/>
            <person name="Motooka D."/>
            <person name="Naito M."/>
            <person name="Matsumoto Y."/>
            <person name="Ogawa T."/>
            <person name="Oguro-Igashira E."/>
            <person name="Kishikawa T."/>
            <person name="Yamashita M."/>
            <person name="Koizumi S."/>
            <person name="Kurakawa T."/>
            <person name="Okumura R."/>
            <person name="Kayama H."/>
            <person name="Murakami M."/>
            <person name="Sakaguchi T."/>
            <person name="Das B."/>
            <person name="Nakamura S."/>
            <person name="Okada Y."/>
            <person name="Kumanogoh A."/>
            <person name="Takeda K."/>
        </authorList>
    </citation>
    <scope>NUCLEOTIDE SEQUENCE</scope>
    <source>
        <strain evidence="2">H105_2-2</strain>
    </source>
</reference>
<organism evidence="2 3">
    <name type="scientific">Segatella copri</name>
    <dbReference type="NCBI Taxonomy" id="165179"/>
    <lineage>
        <taxon>Bacteria</taxon>
        <taxon>Pseudomonadati</taxon>
        <taxon>Bacteroidota</taxon>
        <taxon>Bacteroidia</taxon>
        <taxon>Bacteroidales</taxon>
        <taxon>Prevotellaceae</taxon>
        <taxon>Segatella</taxon>
    </lineage>
</organism>
<sequence>MSLKKMIMGEEMPSKDDPKYKERYLREKEAGMKFAEKSGINFLVARIQAFANNHRIAFIGLVFTIVIGCLGINVVNMIRSYKKHGSTRTTAAEMVDSVLLKRQQIKERP</sequence>
<gene>
    <name evidence="2" type="ORF">ONT01_14080</name>
</gene>
<name>A0AAW5UGV3_9BACT</name>
<feature type="transmembrane region" description="Helical" evidence="1">
    <location>
        <begin position="56"/>
        <end position="78"/>
    </location>
</feature>
<evidence type="ECO:0000256" key="1">
    <source>
        <dbReference type="SAM" id="Phobius"/>
    </source>
</evidence>
<protein>
    <submittedName>
        <fullName evidence="2">Uncharacterized protein</fullName>
    </submittedName>
</protein>
<evidence type="ECO:0000313" key="2">
    <source>
        <dbReference type="EMBL" id="MCW4138874.1"/>
    </source>
</evidence>
<keyword evidence="1" id="KW-0812">Transmembrane</keyword>
<dbReference type="Proteomes" id="UP001208620">
    <property type="component" value="Unassembled WGS sequence"/>
</dbReference>
<comment type="caution">
    <text evidence="2">The sequence shown here is derived from an EMBL/GenBank/DDBJ whole genome shotgun (WGS) entry which is preliminary data.</text>
</comment>
<keyword evidence="1" id="KW-1133">Transmembrane helix</keyword>
<proteinExistence type="predicted"/>
<accession>A0AAW5UGV3</accession>
<evidence type="ECO:0000313" key="3">
    <source>
        <dbReference type="Proteomes" id="UP001208620"/>
    </source>
</evidence>
<dbReference type="EMBL" id="JAPDVD010000002">
    <property type="protein sequence ID" value="MCW4138874.1"/>
    <property type="molecule type" value="Genomic_DNA"/>
</dbReference>
<keyword evidence="1" id="KW-0472">Membrane</keyword>